<organism evidence="2 3">
    <name type="scientific">Actinomadura decatromicini</name>
    <dbReference type="NCBI Taxonomy" id="2604572"/>
    <lineage>
        <taxon>Bacteria</taxon>
        <taxon>Bacillati</taxon>
        <taxon>Actinomycetota</taxon>
        <taxon>Actinomycetes</taxon>
        <taxon>Streptosporangiales</taxon>
        <taxon>Thermomonosporaceae</taxon>
        <taxon>Actinomadura</taxon>
    </lineage>
</organism>
<sequence length="165" mass="16872">MKGSRKTAATLGLAAVGLTSAVAMTPAHAAAAPGAVTVRPGAHGAYTVHVTRASGAAALAAPSTSPSVDHRFVADGGSFTCARSYACAVVPYSNGAYVFNFYRYGGYSLSYWHGNGAFVNNQTDGAAARYDDANGNQVGCVPAGIARNGIDWNPIWRIRLTAAAC</sequence>
<gene>
    <name evidence="2" type="ORF">FXF68_23555</name>
</gene>
<reference evidence="2 3" key="1">
    <citation type="submission" date="2019-08" db="EMBL/GenBank/DDBJ databases">
        <title>Actinomadura sp. nov. CYP1-5 isolated from mountain soil.</title>
        <authorList>
            <person name="Songsumanus A."/>
            <person name="Kuncharoen N."/>
            <person name="Kudo T."/>
            <person name="Yuki M."/>
            <person name="Igarashi Y."/>
            <person name="Tanasupawat S."/>
        </authorList>
    </citation>
    <scope>NUCLEOTIDE SEQUENCE [LARGE SCALE GENOMIC DNA]</scope>
    <source>
        <strain evidence="2 3">CYP1-5</strain>
    </source>
</reference>
<accession>A0A5D3FHN0</accession>
<feature type="chain" id="PRO_5039399058" evidence="1">
    <location>
        <begin position="30"/>
        <end position="165"/>
    </location>
</feature>
<keyword evidence="1" id="KW-0732">Signal</keyword>
<dbReference type="AlphaFoldDB" id="A0A5D3FHN0"/>
<keyword evidence="3" id="KW-1185">Reference proteome</keyword>
<evidence type="ECO:0000256" key="1">
    <source>
        <dbReference type="SAM" id="SignalP"/>
    </source>
</evidence>
<feature type="signal peptide" evidence="1">
    <location>
        <begin position="1"/>
        <end position="29"/>
    </location>
</feature>
<dbReference type="RefSeq" id="WP_148762716.1">
    <property type="nucleotide sequence ID" value="NZ_VSRQ01000005.1"/>
</dbReference>
<dbReference type="EMBL" id="VSRQ01000005">
    <property type="protein sequence ID" value="TYK46815.1"/>
    <property type="molecule type" value="Genomic_DNA"/>
</dbReference>
<protein>
    <submittedName>
        <fullName evidence="2">Uncharacterized protein</fullName>
    </submittedName>
</protein>
<evidence type="ECO:0000313" key="3">
    <source>
        <dbReference type="Proteomes" id="UP000323505"/>
    </source>
</evidence>
<comment type="caution">
    <text evidence="2">The sequence shown here is derived from an EMBL/GenBank/DDBJ whole genome shotgun (WGS) entry which is preliminary data.</text>
</comment>
<dbReference type="Proteomes" id="UP000323505">
    <property type="component" value="Unassembled WGS sequence"/>
</dbReference>
<proteinExistence type="predicted"/>
<name>A0A5D3FHN0_9ACTN</name>
<evidence type="ECO:0000313" key="2">
    <source>
        <dbReference type="EMBL" id="TYK46815.1"/>
    </source>
</evidence>